<feature type="non-terminal residue" evidence="1">
    <location>
        <position position="1"/>
    </location>
</feature>
<evidence type="ECO:0000313" key="1">
    <source>
        <dbReference type="EMBL" id="OAD62121.1"/>
    </source>
</evidence>
<evidence type="ECO:0000313" key="2">
    <source>
        <dbReference type="Proteomes" id="UP000250275"/>
    </source>
</evidence>
<proteinExistence type="predicted"/>
<accession>A0A310SM63</accession>
<dbReference type="Proteomes" id="UP000250275">
    <property type="component" value="Unassembled WGS sequence"/>
</dbReference>
<reference evidence="1 2" key="1">
    <citation type="submission" date="2015-07" db="EMBL/GenBank/DDBJ databases">
        <title>The genome of Eufriesea mexicana.</title>
        <authorList>
            <person name="Pan H."/>
            <person name="Kapheim K."/>
        </authorList>
    </citation>
    <scope>NUCLEOTIDE SEQUENCE [LARGE SCALE GENOMIC DNA]</scope>
    <source>
        <strain evidence="1">0111107269</strain>
        <tissue evidence="1">Whole body</tissue>
    </source>
</reference>
<name>A0A310SM63_9HYME</name>
<protein>
    <submittedName>
        <fullName evidence="1">Uncharacterized protein</fullName>
    </submittedName>
</protein>
<dbReference type="AlphaFoldDB" id="A0A310SM63"/>
<dbReference type="EMBL" id="KQ759888">
    <property type="protein sequence ID" value="OAD62121.1"/>
    <property type="molecule type" value="Genomic_DNA"/>
</dbReference>
<organism evidence="1 2">
    <name type="scientific">Eufriesea mexicana</name>
    <dbReference type="NCBI Taxonomy" id="516756"/>
    <lineage>
        <taxon>Eukaryota</taxon>
        <taxon>Metazoa</taxon>
        <taxon>Ecdysozoa</taxon>
        <taxon>Arthropoda</taxon>
        <taxon>Hexapoda</taxon>
        <taxon>Insecta</taxon>
        <taxon>Pterygota</taxon>
        <taxon>Neoptera</taxon>
        <taxon>Endopterygota</taxon>
        <taxon>Hymenoptera</taxon>
        <taxon>Apocrita</taxon>
        <taxon>Aculeata</taxon>
        <taxon>Apoidea</taxon>
        <taxon>Anthophila</taxon>
        <taxon>Apidae</taxon>
        <taxon>Eufriesea</taxon>
    </lineage>
</organism>
<sequence>PTGHSGKNDYTELEKLLARKERKGVRRSRNEVGIHTPGSQTLTKEPVVIFVQRVRCQSGQWSASFRARNVPKGEQTVNWAGESPNYIPFQIRNQSQHLDGRTNDPAAITACWPHRSGLPFIGHKSNNAMPYDTRADTEVRQNDTNAWNPAPFRPGLIPLLPCGPTIPLESWDELSLIPGSLWKIGFMERPGLARK</sequence>
<keyword evidence="2" id="KW-1185">Reference proteome</keyword>
<gene>
    <name evidence="1" type="ORF">WN48_06976</name>
</gene>